<feature type="region of interest" description="Disordered" evidence="1">
    <location>
        <begin position="202"/>
        <end position="253"/>
    </location>
</feature>
<name>A0A7J7JHC8_BUGNE</name>
<evidence type="ECO:0000313" key="2">
    <source>
        <dbReference type="EMBL" id="KAF6024778.1"/>
    </source>
</evidence>
<dbReference type="Pfam" id="PF15396">
    <property type="entry name" value="FAM60A"/>
    <property type="match status" value="1"/>
</dbReference>
<feature type="compositionally biased region" description="Low complexity" evidence="1">
    <location>
        <begin position="202"/>
        <end position="228"/>
    </location>
</feature>
<keyword evidence="3" id="KW-1185">Reference proteome</keyword>
<dbReference type="PANTHER" id="PTHR13422">
    <property type="entry name" value="SIN3-HDAC COMPLEX-ASSOCIATED FACTOR"/>
    <property type="match status" value="1"/>
</dbReference>
<dbReference type="Proteomes" id="UP000593567">
    <property type="component" value="Unassembled WGS sequence"/>
</dbReference>
<gene>
    <name evidence="2" type="ORF">EB796_016907</name>
</gene>
<dbReference type="GO" id="GO:0070822">
    <property type="term" value="C:Sin3-type complex"/>
    <property type="evidence" value="ECO:0007669"/>
    <property type="project" value="TreeGrafter"/>
</dbReference>
<evidence type="ECO:0000313" key="3">
    <source>
        <dbReference type="Proteomes" id="UP000593567"/>
    </source>
</evidence>
<comment type="caution">
    <text evidence="2">The sequence shown here is derived from an EMBL/GenBank/DDBJ whole genome shotgun (WGS) entry which is preliminary data.</text>
</comment>
<protein>
    <submittedName>
        <fullName evidence="2">FAM60A</fullName>
    </submittedName>
</protein>
<feature type="compositionally biased region" description="Low complexity" evidence="1">
    <location>
        <begin position="142"/>
        <end position="155"/>
    </location>
</feature>
<reference evidence="2" key="1">
    <citation type="submission" date="2020-06" db="EMBL/GenBank/DDBJ databases">
        <title>Draft genome of Bugula neritina, a colonial animal packing powerful symbionts and potential medicines.</title>
        <authorList>
            <person name="Rayko M."/>
        </authorList>
    </citation>
    <scope>NUCLEOTIDE SEQUENCE [LARGE SCALE GENOMIC DNA]</scope>
    <source>
        <strain evidence="2">Kwan_BN1</strain>
    </source>
</reference>
<dbReference type="GO" id="GO:0030336">
    <property type="term" value="P:negative regulation of cell migration"/>
    <property type="evidence" value="ECO:0007669"/>
    <property type="project" value="TreeGrafter"/>
</dbReference>
<evidence type="ECO:0000256" key="1">
    <source>
        <dbReference type="SAM" id="MobiDB-lite"/>
    </source>
</evidence>
<dbReference type="AlphaFoldDB" id="A0A7J7JHC8"/>
<feature type="compositionally biased region" description="Polar residues" evidence="1">
    <location>
        <begin position="126"/>
        <end position="141"/>
    </location>
</feature>
<dbReference type="EMBL" id="VXIV02002534">
    <property type="protein sequence ID" value="KAF6024778.1"/>
    <property type="molecule type" value="Genomic_DNA"/>
</dbReference>
<accession>A0A7J7JHC8</accession>
<proteinExistence type="predicted"/>
<feature type="region of interest" description="Disordered" evidence="1">
    <location>
        <begin position="118"/>
        <end position="161"/>
    </location>
</feature>
<organism evidence="2 3">
    <name type="scientific">Bugula neritina</name>
    <name type="common">Brown bryozoan</name>
    <name type="synonym">Sertularia neritina</name>
    <dbReference type="NCBI Taxonomy" id="10212"/>
    <lineage>
        <taxon>Eukaryota</taxon>
        <taxon>Metazoa</taxon>
        <taxon>Spiralia</taxon>
        <taxon>Lophotrochozoa</taxon>
        <taxon>Bryozoa</taxon>
        <taxon>Gymnolaemata</taxon>
        <taxon>Cheilostomatida</taxon>
        <taxon>Flustrina</taxon>
        <taxon>Buguloidea</taxon>
        <taxon>Bugulidae</taxon>
        <taxon>Bugula</taxon>
    </lineage>
</organism>
<dbReference type="PANTHER" id="PTHR13422:SF12">
    <property type="entry name" value="SIN3-HDAC COMPLEX-ASSOCIATED FACTOR"/>
    <property type="match status" value="1"/>
</dbReference>
<sequence length="265" mass="29027">MSNYHRPRTFRSLQGCCICGAKSSSSRFTDSDKYEADFALCFKVEKGRKGDICNACVLLVKRWKKLPRGSRKDWSHVVDAKTISGNCHKTANSTLKHKTRSIKDDPDVKAKKIIKKRAVSAPHYQPSVSPDSDNRSHNFCASPNSSESSVSTDTSKCPSDSCVSSFLDLSYWKRTKVCCGEVFIGENEDLVIDVSLYRPCSAHSGTNSSHSRSSVRSRTDTSSSHGSSAEVSLVDPTGENVVEMQPPKVKTRSDAISVCDVVSSS</sequence>
<dbReference type="InterPro" id="IPR026065">
    <property type="entry name" value="FAM60A"/>
</dbReference>
<dbReference type="OrthoDB" id="10023333at2759"/>